<dbReference type="PANTHER" id="PTHR12144:SF0">
    <property type="entry name" value="NEGATIVE ELONGATION FACTOR C_D"/>
    <property type="match status" value="1"/>
</dbReference>
<dbReference type="GO" id="GO:0032021">
    <property type="term" value="C:NELF complex"/>
    <property type="evidence" value="ECO:0007669"/>
    <property type="project" value="TreeGrafter"/>
</dbReference>
<dbReference type="GO" id="GO:0003723">
    <property type="term" value="F:RNA binding"/>
    <property type="evidence" value="ECO:0007669"/>
    <property type="project" value="TreeGrafter"/>
</dbReference>
<gene>
    <name evidence="7" type="ORF">TrRE_jg8479</name>
</gene>
<dbReference type="GO" id="GO:0034244">
    <property type="term" value="P:negative regulation of transcription elongation by RNA polymerase II"/>
    <property type="evidence" value="ECO:0007669"/>
    <property type="project" value="TreeGrafter"/>
</dbReference>
<sequence length="665" mass="71918">MDGDGADIYEAGMDGVGTERAEPKPTAPMEFFPSAAAVAAATAADGTFSEPARTAAPEDVLEECWSFFKQKDAILEPACLAHLDRFRDAHGGSVDEGGVVDALVSSYTSIPNECGIMCSWLKDLEGESNAAQHEEGVKKIYEKTIRDNLFEGFSAEKADLILQMDKQEVGFLNSILGDKCWRRMLIQLQGEHKDSALLTYCLKQISKRGHHEELAGQTDYFSVFNGMLVSEIKAFLSTDSSVVSDGSGRTTTEFDKALIKLVKICLSAPHVFIYSKAVVERLLGEGRLGENPKERLRMLLHRLHTAVAIGDVDCGEGGGAVERKRASELGLFLATNPIEKRTKRGGVRDEVEKVMKRNGFGMPLENVGLERLLKTLEVEGKEGLEVMKGQPGSVLVLLEAVFSPLARSKDADILKVAANILGVVDGGGAGGGIAGLLLACGRSCEGLEGVLSFSLAIEEGGGDFEGLKDEEVVWRGIVGSRIISLGVLVWAKVFSDSIDFVNSTSYPTMTPGLLSVARLAAQKWESCHVASFDLVVGIFRQDPTNVTEKQIRLIKEQCLRFFLFLLSKGHVMPVSNFIAGEVNREGGKMEESLIRYFFEGLISIVGGKGLGEVRGGDAVKMLVGISSVEVALNKGSFGREKRERLSKVLKGKVAVGQNGRLYVVK</sequence>
<dbReference type="EMBL" id="BRXZ01002415">
    <property type="protein sequence ID" value="GMH61621.1"/>
    <property type="molecule type" value="Genomic_DNA"/>
</dbReference>
<dbReference type="Proteomes" id="UP001165082">
    <property type="component" value="Unassembled WGS sequence"/>
</dbReference>
<evidence type="ECO:0000256" key="4">
    <source>
        <dbReference type="ARBA" id="ARBA00023015"/>
    </source>
</evidence>
<name>A0A9W7A065_9STRA</name>
<comment type="similarity">
    <text evidence="2">Belongs to the NELF-D family.</text>
</comment>
<dbReference type="Pfam" id="PF04858">
    <property type="entry name" value="TH1"/>
    <property type="match status" value="1"/>
</dbReference>
<keyword evidence="5" id="KW-0804">Transcription</keyword>
<dbReference type="InterPro" id="IPR006942">
    <property type="entry name" value="TH1"/>
</dbReference>
<keyword evidence="3" id="KW-0678">Repressor</keyword>
<comment type="subcellular location">
    <subcellularLocation>
        <location evidence="1">Nucleus</location>
    </subcellularLocation>
</comment>
<dbReference type="PANTHER" id="PTHR12144">
    <property type="entry name" value="NEGATIVE ELONGATION FACTOR D"/>
    <property type="match status" value="1"/>
</dbReference>
<reference evidence="7" key="1">
    <citation type="submission" date="2022-07" db="EMBL/GenBank/DDBJ databases">
        <title>Genome analysis of Parmales, a sister group of diatoms, reveals the evolutionary specialization of diatoms from phago-mixotrophs to photoautotrophs.</title>
        <authorList>
            <person name="Ban H."/>
            <person name="Sato S."/>
            <person name="Yoshikawa S."/>
            <person name="Kazumasa Y."/>
            <person name="Nakamura Y."/>
            <person name="Ichinomiya M."/>
            <person name="Saitoh K."/>
            <person name="Sato N."/>
            <person name="Blanc-Mathieu R."/>
            <person name="Endo H."/>
            <person name="Kuwata A."/>
            <person name="Ogata H."/>
        </authorList>
    </citation>
    <scope>NUCLEOTIDE SEQUENCE</scope>
</reference>
<dbReference type="AlphaFoldDB" id="A0A9W7A065"/>
<evidence type="ECO:0000256" key="2">
    <source>
        <dbReference type="ARBA" id="ARBA00005726"/>
    </source>
</evidence>
<keyword evidence="8" id="KW-1185">Reference proteome</keyword>
<evidence type="ECO:0000256" key="1">
    <source>
        <dbReference type="ARBA" id="ARBA00004123"/>
    </source>
</evidence>
<accession>A0A9W7A065</accession>
<keyword evidence="4" id="KW-0805">Transcription regulation</keyword>
<evidence type="ECO:0000256" key="3">
    <source>
        <dbReference type="ARBA" id="ARBA00022491"/>
    </source>
</evidence>
<dbReference type="OrthoDB" id="511287at2759"/>
<comment type="caution">
    <text evidence="7">The sequence shown here is derived from an EMBL/GenBank/DDBJ whole genome shotgun (WGS) entry which is preliminary data.</text>
</comment>
<evidence type="ECO:0000256" key="6">
    <source>
        <dbReference type="ARBA" id="ARBA00023242"/>
    </source>
</evidence>
<evidence type="ECO:0000256" key="5">
    <source>
        <dbReference type="ARBA" id="ARBA00023163"/>
    </source>
</evidence>
<proteinExistence type="inferred from homology"/>
<keyword evidence="6" id="KW-0539">Nucleus</keyword>
<evidence type="ECO:0000313" key="8">
    <source>
        <dbReference type="Proteomes" id="UP001165082"/>
    </source>
</evidence>
<evidence type="ECO:0000313" key="7">
    <source>
        <dbReference type="EMBL" id="GMH61621.1"/>
    </source>
</evidence>
<organism evidence="7 8">
    <name type="scientific">Triparma retinervis</name>
    <dbReference type="NCBI Taxonomy" id="2557542"/>
    <lineage>
        <taxon>Eukaryota</taxon>
        <taxon>Sar</taxon>
        <taxon>Stramenopiles</taxon>
        <taxon>Ochrophyta</taxon>
        <taxon>Bolidophyceae</taxon>
        <taxon>Parmales</taxon>
        <taxon>Triparmaceae</taxon>
        <taxon>Triparma</taxon>
    </lineage>
</organism>
<protein>
    <submittedName>
        <fullName evidence="7">Uncharacterized protein</fullName>
    </submittedName>
</protein>